<keyword evidence="6 8" id="KW-1133">Transmembrane helix</keyword>
<keyword evidence="3 8" id="KW-0813">Transport</keyword>
<keyword evidence="5 8" id="KW-0812">Transmembrane</keyword>
<dbReference type="PANTHER" id="PTHR43124:SF3">
    <property type="entry name" value="CHLORAMPHENICOL EFFLUX PUMP RV0191"/>
    <property type="match status" value="1"/>
</dbReference>
<dbReference type="CDD" id="cd17320">
    <property type="entry name" value="MFS_MdfA_MDR_like"/>
    <property type="match status" value="1"/>
</dbReference>
<evidence type="ECO:0000256" key="2">
    <source>
        <dbReference type="ARBA" id="ARBA00006236"/>
    </source>
</evidence>
<reference evidence="10 11" key="1">
    <citation type="submission" date="2022-08" db="EMBL/GenBank/DDBJ databases">
        <title>Reclassification of Massilia species as members of the genera Telluria, Duganella, Pseudoduganella, Mokoshia gen. nov. and Zemynaea gen. nov. using orthogonal and non-orthogonal genome-based approaches.</title>
        <authorList>
            <person name="Bowman J.P."/>
        </authorList>
    </citation>
    <scope>NUCLEOTIDE SEQUENCE [LARGE SCALE GENOMIC DNA]</scope>
    <source>
        <strain evidence="10 11">LMG 28164</strain>
    </source>
</reference>
<feature type="transmembrane region" description="Helical" evidence="8">
    <location>
        <begin position="314"/>
        <end position="337"/>
    </location>
</feature>
<dbReference type="InterPro" id="IPR004812">
    <property type="entry name" value="Efflux_drug-R_Bcr/CmlA"/>
</dbReference>
<organism evidence="10 11">
    <name type="scientific">Massilia norwichensis</name>
    <dbReference type="NCBI Taxonomy" id="1442366"/>
    <lineage>
        <taxon>Bacteria</taxon>
        <taxon>Pseudomonadati</taxon>
        <taxon>Pseudomonadota</taxon>
        <taxon>Betaproteobacteria</taxon>
        <taxon>Burkholderiales</taxon>
        <taxon>Oxalobacteraceae</taxon>
        <taxon>Telluria group</taxon>
        <taxon>Massilia</taxon>
    </lineage>
</organism>
<evidence type="ECO:0000256" key="1">
    <source>
        <dbReference type="ARBA" id="ARBA00004651"/>
    </source>
</evidence>
<dbReference type="RefSeq" id="WP_258843702.1">
    <property type="nucleotide sequence ID" value="NZ_JANUGX010000001.1"/>
</dbReference>
<dbReference type="Proteomes" id="UP001205560">
    <property type="component" value="Unassembled WGS sequence"/>
</dbReference>
<feature type="transmembrane region" description="Helical" evidence="8">
    <location>
        <begin position="12"/>
        <end position="30"/>
    </location>
</feature>
<feature type="transmembrane region" description="Helical" evidence="8">
    <location>
        <begin position="377"/>
        <end position="396"/>
    </location>
</feature>
<gene>
    <name evidence="10" type="ORF">NX782_01445</name>
</gene>
<feature type="transmembrane region" description="Helical" evidence="8">
    <location>
        <begin position="139"/>
        <end position="161"/>
    </location>
</feature>
<feature type="transmembrane region" description="Helical" evidence="8">
    <location>
        <begin position="222"/>
        <end position="243"/>
    </location>
</feature>
<evidence type="ECO:0000256" key="6">
    <source>
        <dbReference type="ARBA" id="ARBA00022989"/>
    </source>
</evidence>
<comment type="caution">
    <text evidence="10">The sequence shown here is derived from an EMBL/GenBank/DDBJ whole genome shotgun (WGS) entry which is preliminary data.</text>
</comment>
<feature type="transmembrane region" description="Helical" evidence="8">
    <location>
        <begin position="167"/>
        <end position="189"/>
    </location>
</feature>
<dbReference type="NCBIfam" id="TIGR00710">
    <property type="entry name" value="efflux_Bcr_CflA"/>
    <property type="match status" value="1"/>
</dbReference>
<keyword evidence="4" id="KW-1003">Cell membrane</keyword>
<evidence type="ECO:0000256" key="7">
    <source>
        <dbReference type="ARBA" id="ARBA00023136"/>
    </source>
</evidence>
<feature type="transmembrane region" description="Helical" evidence="8">
    <location>
        <begin position="349"/>
        <end position="371"/>
    </location>
</feature>
<keyword evidence="7 8" id="KW-0472">Membrane</keyword>
<evidence type="ECO:0000256" key="3">
    <source>
        <dbReference type="ARBA" id="ARBA00022448"/>
    </source>
</evidence>
<dbReference type="PROSITE" id="PS50850">
    <property type="entry name" value="MFS"/>
    <property type="match status" value="1"/>
</dbReference>
<evidence type="ECO:0000256" key="4">
    <source>
        <dbReference type="ARBA" id="ARBA00022475"/>
    </source>
</evidence>
<evidence type="ECO:0000313" key="11">
    <source>
        <dbReference type="Proteomes" id="UP001205560"/>
    </source>
</evidence>
<evidence type="ECO:0000313" key="10">
    <source>
        <dbReference type="EMBL" id="MCS0587866.1"/>
    </source>
</evidence>
<dbReference type="InterPro" id="IPR011701">
    <property type="entry name" value="MFS"/>
</dbReference>
<evidence type="ECO:0000256" key="5">
    <source>
        <dbReference type="ARBA" id="ARBA00022692"/>
    </source>
</evidence>
<dbReference type="Pfam" id="PF07690">
    <property type="entry name" value="MFS_1"/>
    <property type="match status" value="1"/>
</dbReference>
<accession>A0ABT2A130</accession>
<feature type="transmembrane region" description="Helical" evidence="8">
    <location>
        <begin position="290"/>
        <end position="308"/>
    </location>
</feature>
<sequence length="406" mass="42888">METVGAARMPGQPGITLILAGLAMLGPFSINAYLPSFPEMEQALHTDRVALQQTISVYFAAFAFMSLWHGAISDACGRRKVVLAGLAAYALASLGCAFATRVGHLLPLRALQGLSAGAGIVIGRAVVRDLHEGPLARRMLSQVVMMYGLAPAIAPLVGGALQRSFGWRAVFLFLALLAASLFTAVAMRLPETLPAEARQPFRFAPLAHGYARLLGNRAFMTWSLSYALMFGAFFVYVLSAPVFLMRHLGLGEADFLWLFGPATLGLVAGSALAGKVAARWPVARTLQAGFALMGAAIVYDLAVCLAAPEGAGWYVLHLFVFNVGMSLVVPTITIRGLDCVPERRGMGSSVQLFVQTGFNALIAAVLAPLLWESLISLALGAAVLFLCAGAGVLLALRLSNKKPSTA</sequence>
<name>A0ABT2A130_9BURK</name>
<evidence type="ECO:0000256" key="8">
    <source>
        <dbReference type="RuleBase" id="RU365088"/>
    </source>
</evidence>
<protein>
    <recommendedName>
        <fullName evidence="8">Bcr/CflA family efflux transporter</fullName>
    </recommendedName>
</protein>
<dbReference type="InterPro" id="IPR036259">
    <property type="entry name" value="MFS_trans_sf"/>
</dbReference>
<feature type="transmembrane region" description="Helical" evidence="8">
    <location>
        <begin position="106"/>
        <end position="127"/>
    </location>
</feature>
<keyword evidence="11" id="KW-1185">Reference proteome</keyword>
<dbReference type="EMBL" id="JANUGX010000001">
    <property type="protein sequence ID" value="MCS0587866.1"/>
    <property type="molecule type" value="Genomic_DNA"/>
</dbReference>
<dbReference type="Gene3D" id="1.20.1720.10">
    <property type="entry name" value="Multidrug resistance protein D"/>
    <property type="match status" value="1"/>
</dbReference>
<feature type="transmembrane region" description="Helical" evidence="8">
    <location>
        <begin position="50"/>
        <end position="69"/>
    </location>
</feature>
<dbReference type="PANTHER" id="PTHR43124">
    <property type="entry name" value="PURINE EFFLUX PUMP PBUE"/>
    <property type="match status" value="1"/>
</dbReference>
<evidence type="ECO:0000259" key="9">
    <source>
        <dbReference type="PROSITE" id="PS50850"/>
    </source>
</evidence>
<dbReference type="InterPro" id="IPR050189">
    <property type="entry name" value="MFS_Efflux_Transporters"/>
</dbReference>
<feature type="transmembrane region" description="Helical" evidence="8">
    <location>
        <begin position="255"/>
        <end position="278"/>
    </location>
</feature>
<comment type="similarity">
    <text evidence="2 8">Belongs to the major facilitator superfamily. Bcr/CmlA family.</text>
</comment>
<proteinExistence type="inferred from homology"/>
<dbReference type="SUPFAM" id="SSF103473">
    <property type="entry name" value="MFS general substrate transporter"/>
    <property type="match status" value="1"/>
</dbReference>
<feature type="domain" description="Major facilitator superfamily (MFS) profile" evidence="9">
    <location>
        <begin position="15"/>
        <end position="406"/>
    </location>
</feature>
<keyword evidence="8" id="KW-0997">Cell inner membrane</keyword>
<comment type="subcellular location">
    <subcellularLocation>
        <location evidence="8">Cell inner membrane</location>
        <topology evidence="8">Multi-pass membrane protein</topology>
    </subcellularLocation>
    <subcellularLocation>
        <location evidence="1">Cell membrane</location>
        <topology evidence="1">Multi-pass membrane protein</topology>
    </subcellularLocation>
</comment>
<feature type="transmembrane region" description="Helical" evidence="8">
    <location>
        <begin position="81"/>
        <end position="100"/>
    </location>
</feature>
<dbReference type="InterPro" id="IPR020846">
    <property type="entry name" value="MFS_dom"/>
</dbReference>